<feature type="transmembrane region" description="Helical" evidence="6">
    <location>
        <begin position="37"/>
        <end position="55"/>
    </location>
</feature>
<protein>
    <recommendedName>
        <fullName evidence="9">Tetraspanin Tsp3</fullName>
    </recommendedName>
</protein>
<evidence type="ECO:0000256" key="1">
    <source>
        <dbReference type="ARBA" id="ARBA00004141"/>
    </source>
</evidence>
<evidence type="ECO:0000313" key="8">
    <source>
        <dbReference type="Proteomes" id="UP000256645"/>
    </source>
</evidence>
<name>A0A3D8RTF4_9HELO</name>
<evidence type="ECO:0000256" key="4">
    <source>
        <dbReference type="ARBA" id="ARBA00023136"/>
    </source>
</evidence>
<dbReference type="GO" id="GO:0016020">
    <property type="term" value="C:membrane"/>
    <property type="evidence" value="ECO:0007669"/>
    <property type="project" value="UniProtKB-SubCell"/>
</dbReference>
<keyword evidence="2 6" id="KW-0812">Transmembrane</keyword>
<dbReference type="InterPro" id="IPR018499">
    <property type="entry name" value="Tetraspanin/Peripherin"/>
</dbReference>
<feature type="compositionally biased region" description="Basic and acidic residues" evidence="5">
    <location>
        <begin position="271"/>
        <end position="280"/>
    </location>
</feature>
<evidence type="ECO:0000256" key="5">
    <source>
        <dbReference type="SAM" id="MobiDB-lite"/>
    </source>
</evidence>
<evidence type="ECO:0000256" key="2">
    <source>
        <dbReference type="ARBA" id="ARBA00022692"/>
    </source>
</evidence>
<sequence>MTTLFAKLLVSVGPLLLLTLMAVAVYAYHQILTLNLPIPQALSLLTLVLPLITGISTQGARGLIQRSKHDQYQLTLPLIAVIGFQLIYETVIATLALTYILPPDSLACGLETRWLKLWQKKDARAIRAIQDRFDCCGFNSMKDRAWPFTSALACTNAYPLRQQSCVAKWRQAEQTTAGILLLIALVVFMLKVISLIYLLTSSSWMNGSMTRRFKQLTGMTDEDTEDNRATMRRLIEEGDRSASYRDEEEPEPSDQDQGPRVVPSPLVDSDNQWREEDGRP</sequence>
<feature type="compositionally biased region" description="Basic and acidic residues" evidence="5">
    <location>
        <begin position="226"/>
        <end position="245"/>
    </location>
</feature>
<keyword evidence="8" id="KW-1185">Reference proteome</keyword>
<evidence type="ECO:0000313" key="7">
    <source>
        <dbReference type="EMBL" id="RDW77382.1"/>
    </source>
</evidence>
<feature type="transmembrane region" description="Helical" evidence="6">
    <location>
        <begin position="76"/>
        <end position="101"/>
    </location>
</feature>
<comment type="subcellular location">
    <subcellularLocation>
        <location evidence="1">Membrane</location>
        <topology evidence="1">Multi-pass membrane protein</topology>
    </subcellularLocation>
</comment>
<dbReference type="EMBL" id="PDLM01000005">
    <property type="protein sequence ID" value="RDW77382.1"/>
    <property type="molecule type" value="Genomic_DNA"/>
</dbReference>
<dbReference type="InterPro" id="IPR008952">
    <property type="entry name" value="Tetraspanin_EC2_sf"/>
</dbReference>
<dbReference type="STRING" id="1849047.A0A3D8RTF4"/>
<organism evidence="7 8">
    <name type="scientific">Coleophoma cylindrospora</name>
    <dbReference type="NCBI Taxonomy" id="1849047"/>
    <lineage>
        <taxon>Eukaryota</taxon>
        <taxon>Fungi</taxon>
        <taxon>Dikarya</taxon>
        <taxon>Ascomycota</taxon>
        <taxon>Pezizomycotina</taxon>
        <taxon>Leotiomycetes</taxon>
        <taxon>Helotiales</taxon>
        <taxon>Dermateaceae</taxon>
        <taxon>Coleophoma</taxon>
    </lineage>
</organism>
<dbReference type="OrthoDB" id="71600at2759"/>
<evidence type="ECO:0000256" key="6">
    <source>
        <dbReference type="SAM" id="Phobius"/>
    </source>
</evidence>
<keyword evidence="3 6" id="KW-1133">Transmembrane helix</keyword>
<evidence type="ECO:0000256" key="3">
    <source>
        <dbReference type="ARBA" id="ARBA00022989"/>
    </source>
</evidence>
<dbReference type="SUPFAM" id="SSF48652">
    <property type="entry name" value="Tetraspanin"/>
    <property type="match status" value="1"/>
</dbReference>
<evidence type="ECO:0008006" key="9">
    <source>
        <dbReference type="Google" id="ProtNLM"/>
    </source>
</evidence>
<dbReference type="AlphaFoldDB" id="A0A3D8RTF4"/>
<proteinExistence type="predicted"/>
<gene>
    <name evidence="7" type="ORF">BP6252_05435</name>
</gene>
<dbReference type="Proteomes" id="UP000256645">
    <property type="component" value="Unassembled WGS sequence"/>
</dbReference>
<keyword evidence="4 6" id="KW-0472">Membrane</keyword>
<accession>A0A3D8RTF4</accession>
<feature type="region of interest" description="Disordered" evidence="5">
    <location>
        <begin position="216"/>
        <end position="280"/>
    </location>
</feature>
<reference evidence="7 8" key="1">
    <citation type="journal article" date="2018" name="IMA Fungus">
        <title>IMA Genome-F 9: Draft genome sequence of Annulohypoxylon stygium, Aspergillus mulundensis, Berkeleyomyces basicola (syn. Thielaviopsis basicola), Ceratocystis smalleyi, two Cercospora beticola strains, Coleophoma cylindrospora, Fusarium fracticaudum, Phialophora cf. hyalina, and Morchella septimelata.</title>
        <authorList>
            <person name="Wingfield B.D."/>
            <person name="Bills G.F."/>
            <person name="Dong Y."/>
            <person name="Huang W."/>
            <person name="Nel W.J."/>
            <person name="Swalarsk-Parry B.S."/>
            <person name="Vaghefi N."/>
            <person name="Wilken P.M."/>
            <person name="An Z."/>
            <person name="de Beer Z.W."/>
            <person name="De Vos L."/>
            <person name="Chen L."/>
            <person name="Duong T.A."/>
            <person name="Gao Y."/>
            <person name="Hammerbacher A."/>
            <person name="Kikkert J.R."/>
            <person name="Li Y."/>
            <person name="Li H."/>
            <person name="Li K."/>
            <person name="Li Q."/>
            <person name="Liu X."/>
            <person name="Ma X."/>
            <person name="Naidoo K."/>
            <person name="Pethybridge S.J."/>
            <person name="Sun J."/>
            <person name="Steenkamp E.T."/>
            <person name="van der Nest M.A."/>
            <person name="van Wyk S."/>
            <person name="Wingfield M.J."/>
            <person name="Xiong C."/>
            <person name="Yue Q."/>
            <person name="Zhang X."/>
        </authorList>
    </citation>
    <scope>NUCLEOTIDE SEQUENCE [LARGE SCALE GENOMIC DNA]</scope>
    <source>
        <strain evidence="7 8">BP6252</strain>
    </source>
</reference>
<feature type="transmembrane region" description="Helical" evidence="6">
    <location>
        <begin position="177"/>
        <end position="199"/>
    </location>
</feature>
<comment type="caution">
    <text evidence="7">The sequence shown here is derived from an EMBL/GenBank/DDBJ whole genome shotgun (WGS) entry which is preliminary data.</text>
</comment>
<dbReference type="Pfam" id="PF00335">
    <property type="entry name" value="Tetraspanin"/>
    <property type="match status" value="1"/>
</dbReference>